<evidence type="ECO:0000256" key="2">
    <source>
        <dbReference type="ARBA" id="ARBA00023172"/>
    </source>
</evidence>
<proteinExistence type="predicted"/>
<dbReference type="EMBL" id="SADE01000004">
    <property type="protein sequence ID" value="RVU33931.1"/>
    <property type="molecule type" value="Genomic_DNA"/>
</dbReference>
<dbReference type="InterPro" id="IPR002104">
    <property type="entry name" value="Integrase_catalytic"/>
</dbReference>
<dbReference type="GO" id="GO:0003677">
    <property type="term" value="F:DNA binding"/>
    <property type="evidence" value="ECO:0007669"/>
    <property type="project" value="InterPro"/>
</dbReference>
<gene>
    <name evidence="5" type="ORF">EOI86_22650</name>
</gene>
<dbReference type="RefSeq" id="WP_127767961.1">
    <property type="nucleotide sequence ID" value="NZ_SADE01000004.1"/>
</dbReference>
<accession>A0A437QHA4</accession>
<name>A0A437QHA4_9PROT</name>
<dbReference type="InterPro" id="IPR050090">
    <property type="entry name" value="Tyrosine_recombinase_XerCD"/>
</dbReference>
<feature type="region of interest" description="Disordered" evidence="3">
    <location>
        <begin position="24"/>
        <end position="44"/>
    </location>
</feature>
<comment type="caution">
    <text evidence="5">The sequence shown here is derived from an EMBL/GenBank/DDBJ whole genome shotgun (WGS) entry which is preliminary data.</text>
</comment>
<dbReference type="InterPro" id="IPR013762">
    <property type="entry name" value="Integrase-like_cat_sf"/>
</dbReference>
<sequence>MSVYPPPPRSPYWTYDFTVGGTRFRGSTKRKTKREAEKEERRLRQEAETNYARGLQGVRLNEAFGRYLVEKSQYHANADTEFYQLERLKDGLGDILIKDIPDALLSTYVSKRRSEKTIRGTLPAPATVNREIELLRRVLRTARDEWGHDVGRLPKFGKHKLPEPQERIRSLSTEEQDRLMKALWPDLRPVVSFSLATGVRLSNAIGLTWNMVDLPGGTITLRTKSHRPGGATLVLPITNEIRAILSRQRGQHPIHVFTYECRRTRLENKRVKGERYPFSLTGWRRDWKRALKAAGIEDYRWHDNRHTAATRLLATTGNLKLTQRLLGHSDIATTAKYAHADTDQLRDAMEEVSDTWIKNSP</sequence>
<reference evidence="6" key="1">
    <citation type="submission" date="2019-01" db="EMBL/GenBank/DDBJ databases">
        <title>Gri0909 isolated from a small marine red alga.</title>
        <authorList>
            <person name="Kim J."/>
            <person name="Jeong S.E."/>
            <person name="Jeon C.O."/>
        </authorList>
    </citation>
    <scope>NUCLEOTIDE SEQUENCE [LARGE SCALE GENOMIC DNA]</scope>
    <source>
        <strain evidence="6">Gri0909</strain>
    </source>
</reference>
<protein>
    <submittedName>
        <fullName evidence="5">Site-specific integrase</fullName>
    </submittedName>
</protein>
<feature type="compositionally biased region" description="Basic and acidic residues" evidence="3">
    <location>
        <begin position="34"/>
        <end position="44"/>
    </location>
</feature>
<keyword evidence="6" id="KW-1185">Reference proteome</keyword>
<dbReference type="Pfam" id="PF00589">
    <property type="entry name" value="Phage_integrase"/>
    <property type="match status" value="1"/>
</dbReference>
<dbReference type="GO" id="GO:0015074">
    <property type="term" value="P:DNA integration"/>
    <property type="evidence" value="ECO:0007669"/>
    <property type="project" value="UniProtKB-KW"/>
</dbReference>
<evidence type="ECO:0000259" key="4">
    <source>
        <dbReference type="PROSITE" id="PS51898"/>
    </source>
</evidence>
<dbReference type="PANTHER" id="PTHR30349:SF64">
    <property type="entry name" value="PROPHAGE INTEGRASE INTD-RELATED"/>
    <property type="match status" value="1"/>
</dbReference>
<dbReference type="Proteomes" id="UP000287447">
    <property type="component" value="Unassembled WGS sequence"/>
</dbReference>
<dbReference type="InterPro" id="IPR011010">
    <property type="entry name" value="DNA_brk_join_enz"/>
</dbReference>
<feature type="domain" description="Tyr recombinase" evidence="4">
    <location>
        <begin position="166"/>
        <end position="350"/>
    </location>
</feature>
<dbReference type="PANTHER" id="PTHR30349">
    <property type="entry name" value="PHAGE INTEGRASE-RELATED"/>
    <property type="match status" value="1"/>
</dbReference>
<dbReference type="SUPFAM" id="SSF56349">
    <property type="entry name" value="DNA breaking-rejoining enzymes"/>
    <property type="match status" value="1"/>
</dbReference>
<evidence type="ECO:0000313" key="5">
    <source>
        <dbReference type="EMBL" id="RVU33931.1"/>
    </source>
</evidence>
<dbReference type="AlphaFoldDB" id="A0A437QHA4"/>
<evidence type="ECO:0000256" key="1">
    <source>
        <dbReference type="ARBA" id="ARBA00022908"/>
    </source>
</evidence>
<keyword evidence="1" id="KW-0229">DNA integration</keyword>
<keyword evidence="2" id="KW-0233">DNA recombination</keyword>
<evidence type="ECO:0000313" key="6">
    <source>
        <dbReference type="Proteomes" id="UP000287447"/>
    </source>
</evidence>
<organism evidence="5 6">
    <name type="scientific">Hwanghaeella grinnelliae</name>
    <dbReference type="NCBI Taxonomy" id="2500179"/>
    <lineage>
        <taxon>Bacteria</taxon>
        <taxon>Pseudomonadati</taxon>
        <taxon>Pseudomonadota</taxon>
        <taxon>Alphaproteobacteria</taxon>
        <taxon>Rhodospirillales</taxon>
        <taxon>Rhodospirillaceae</taxon>
        <taxon>Hwanghaeella</taxon>
    </lineage>
</organism>
<dbReference type="GO" id="GO:0006310">
    <property type="term" value="P:DNA recombination"/>
    <property type="evidence" value="ECO:0007669"/>
    <property type="project" value="UniProtKB-KW"/>
</dbReference>
<dbReference type="PROSITE" id="PS51898">
    <property type="entry name" value="TYR_RECOMBINASE"/>
    <property type="match status" value="1"/>
</dbReference>
<evidence type="ECO:0000256" key="3">
    <source>
        <dbReference type="SAM" id="MobiDB-lite"/>
    </source>
</evidence>
<dbReference type="CDD" id="cd00796">
    <property type="entry name" value="INT_Rci_Hp1_C"/>
    <property type="match status" value="1"/>
</dbReference>
<dbReference type="Gene3D" id="1.10.443.10">
    <property type="entry name" value="Intergrase catalytic core"/>
    <property type="match status" value="1"/>
</dbReference>